<evidence type="ECO:0000256" key="11">
    <source>
        <dbReference type="SAM" id="Phobius"/>
    </source>
</evidence>
<dbReference type="PANTHER" id="PTHR43394">
    <property type="entry name" value="ATP-DEPENDENT PERMEASE MDL1, MITOCHONDRIAL"/>
    <property type="match status" value="1"/>
</dbReference>
<dbReference type="CDD" id="cd18552">
    <property type="entry name" value="ABC_6TM_MsbA_like"/>
    <property type="match status" value="1"/>
</dbReference>
<evidence type="ECO:0000259" key="12">
    <source>
        <dbReference type="PROSITE" id="PS50893"/>
    </source>
</evidence>
<dbReference type="InterPro" id="IPR003439">
    <property type="entry name" value="ABC_transporter-like_ATP-bd"/>
</dbReference>
<evidence type="ECO:0000256" key="6">
    <source>
        <dbReference type="ARBA" id="ARBA00022840"/>
    </source>
</evidence>
<accession>A0A7G9RIN9</accession>
<protein>
    <submittedName>
        <fullName evidence="14">Lipid A export permease/ATP-binding protein MsbA</fullName>
    </submittedName>
</protein>
<dbReference type="Gene3D" id="3.40.50.300">
    <property type="entry name" value="P-loop containing nucleotide triphosphate hydrolases"/>
    <property type="match status" value="1"/>
</dbReference>
<keyword evidence="9" id="KW-0445">Lipid transport</keyword>
<evidence type="ECO:0000259" key="13">
    <source>
        <dbReference type="PROSITE" id="PS50929"/>
    </source>
</evidence>
<keyword evidence="2" id="KW-0813">Transport</keyword>
<feature type="domain" description="ABC transporter" evidence="12">
    <location>
        <begin position="358"/>
        <end position="592"/>
    </location>
</feature>
<comment type="subcellular location">
    <subcellularLocation>
        <location evidence="1">Cell membrane</location>
        <topology evidence="1">Multi-pass membrane protein</topology>
    </subcellularLocation>
</comment>
<feature type="transmembrane region" description="Helical" evidence="11">
    <location>
        <begin position="296"/>
        <end position="314"/>
    </location>
</feature>
<dbReference type="InterPro" id="IPR017871">
    <property type="entry name" value="ABC_transporter-like_CS"/>
</dbReference>
<reference evidence="14 15" key="1">
    <citation type="submission" date="2020-08" db="EMBL/GenBank/DDBJ databases">
        <title>Genome sequence of Diaphorobacter ruginosibacter DSM 27467T.</title>
        <authorList>
            <person name="Hyun D.-W."/>
            <person name="Bae J.-W."/>
        </authorList>
    </citation>
    <scope>NUCLEOTIDE SEQUENCE [LARGE SCALE GENOMIC DNA]</scope>
    <source>
        <strain evidence="14 15">DSM 27467</strain>
    </source>
</reference>
<sequence length="597" mass="64189">MQSSNHSAAQTSLPGSTQSLSLLARLRRLLPYFGNQRLGWAIAVIATLVGAATEPLMPALLKPLLDKGFTEGSLSLWMVPVSLIGLFFVRGMAQFCGAYALARIANEGMLKLRTALFDRLLVADMSLYSRQSASALSNTVVYEVQTGFTALVQALMGISRDGFTAIALLGYLIYLNWQLTLIIAVMGPGVSWIMKTLSRRLYKLTKSSQKATDDLAYVVEENVLAHRMVRLHGAEADQTGRFTVLSRNLRTLAIKSTIASAAMTPLTQLLASVALSAVLCIALWQSHGNISTTDVTVGGFASFIAAMLMLIAPIRRLADVANPITRGVAALERGLMLLNDAKAEDGGTYRKDRAEGSISLRDVTVAFDTDLMPAINKLSLDIRAGEVVALVGPSGAGKTTLVNLLPRFITPNAGQVSLDGVPVEQWDLRALRTQFAMVSQDVVMFNDSIAVNVALGSAVDEARVLECLKAANLADHVAGLPQGIHTVVGHNATQLSGGQRQRLAIARALYKNAPILILDEATSALDTESERLVQEALQRLMTGRTTLVIAHRLSTIEHADRVVVMERGRIAEQGTHAELMAMGGLYARLQAHPSLDS</sequence>
<evidence type="ECO:0000256" key="5">
    <source>
        <dbReference type="ARBA" id="ARBA00022741"/>
    </source>
</evidence>
<dbReference type="PANTHER" id="PTHR43394:SF1">
    <property type="entry name" value="ATP-BINDING CASSETTE SUB-FAMILY B MEMBER 10, MITOCHONDRIAL"/>
    <property type="match status" value="1"/>
</dbReference>
<dbReference type="GO" id="GO:0034040">
    <property type="term" value="F:ATPase-coupled lipid transmembrane transporter activity"/>
    <property type="evidence" value="ECO:0007669"/>
    <property type="project" value="InterPro"/>
</dbReference>
<keyword evidence="15" id="KW-1185">Reference proteome</keyword>
<dbReference type="Gene3D" id="1.20.1560.10">
    <property type="entry name" value="ABC transporter type 1, transmembrane domain"/>
    <property type="match status" value="1"/>
</dbReference>
<evidence type="ECO:0000256" key="4">
    <source>
        <dbReference type="ARBA" id="ARBA00022692"/>
    </source>
</evidence>
<keyword evidence="5" id="KW-0547">Nucleotide-binding</keyword>
<keyword evidence="6 14" id="KW-0067">ATP-binding</keyword>
<keyword evidence="8 11" id="KW-1133">Transmembrane helix</keyword>
<keyword evidence="10 11" id="KW-0472">Membrane</keyword>
<evidence type="ECO:0000256" key="7">
    <source>
        <dbReference type="ARBA" id="ARBA00022967"/>
    </source>
</evidence>
<keyword evidence="4 11" id="KW-0812">Transmembrane</keyword>
<dbReference type="SUPFAM" id="SSF90123">
    <property type="entry name" value="ABC transporter transmembrane region"/>
    <property type="match status" value="1"/>
</dbReference>
<dbReference type="NCBIfam" id="TIGR02203">
    <property type="entry name" value="MsbA_lipidA"/>
    <property type="match status" value="1"/>
</dbReference>
<dbReference type="GO" id="GO:0015421">
    <property type="term" value="F:ABC-type oligopeptide transporter activity"/>
    <property type="evidence" value="ECO:0007669"/>
    <property type="project" value="TreeGrafter"/>
</dbReference>
<evidence type="ECO:0000256" key="3">
    <source>
        <dbReference type="ARBA" id="ARBA00022475"/>
    </source>
</evidence>
<feature type="transmembrane region" description="Helical" evidence="11">
    <location>
        <begin position="77"/>
        <end position="102"/>
    </location>
</feature>
<evidence type="ECO:0000256" key="9">
    <source>
        <dbReference type="ARBA" id="ARBA00023055"/>
    </source>
</evidence>
<dbReference type="InterPro" id="IPR036640">
    <property type="entry name" value="ABC1_TM_sf"/>
</dbReference>
<dbReference type="AlphaFoldDB" id="A0A7G9RIN9"/>
<name>A0A7G9RIN9_9BURK</name>
<evidence type="ECO:0000313" key="15">
    <source>
        <dbReference type="Proteomes" id="UP000515811"/>
    </source>
</evidence>
<dbReference type="Proteomes" id="UP000515811">
    <property type="component" value="Chromosome"/>
</dbReference>
<dbReference type="PROSITE" id="PS00211">
    <property type="entry name" value="ABC_TRANSPORTER_1"/>
    <property type="match status" value="1"/>
</dbReference>
<organism evidence="14 15">
    <name type="scientific">Diaphorobacter ruginosibacter</name>
    <dbReference type="NCBI Taxonomy" id="1715720"/>
    <lineage>
        <taxon>Bacteria</taxon>
        <taxon>Pseudomonadati</taxon>
        <taxon>Pseudomonadota</taxon>
        <taxon>Betaproteobacteria</taxon>
        <taxon>Burkholderiales</taxon>
        <taxon>Comamonadaceae</taxon>
        <taxon>Diaphorobacter</taxon>
    </lineage>
</organism>
<evidence type="ECO:0000256" key="8">
    <source>
        <dbReference type="ARBA" id="ARBA00022989"/>
    </source>
</evidence>
<dbReference type="Pfam" id="PF00005">
    <property type="entry name" value="ABC_tran"/>
    <property type="match status" value="1"/>
</dbReference>
<dbReference type="InterPro" id="IPR011527">
    <property type="entry name" value="ABC1_TM_dom"/>
</dbReference>
<evidence type="ECO:0000256" key="1">
    <source>
        <dbReference type="ARBA" id="ARBA00004651"/>
    </source>
</evidence>
<gene>
    <name evidence="14" type="primary">msbA</name>
    <name evidence="14" type="ORF">H9K76_12370</name>
</gene>
<feature type="domain" description="ABC transmembrane type-1" evidence="13">
    <location>
        <begin position="41"/>
        <end position="326"/>
    </location>
</feature>
<dbReference type="GO" id="GO:0005524">
    <property type="term" value="F:ATP binding"/>
    <property type="evidence" value="ECO:0007669"/>
    <property type="project" value="UniProtKB-KW"/>
</dbReference>
<proteinExistence type="predicted"/>
<dbReference type="GO" id="GO:0016887">
    <property type="term" value="F:ATP hydrolysis activity"/>
    <property type="evidence" value="ECO:0007669"/>
    <property type="project" value="InterPro"/>
</dbReference>
<dbReference type="InterPro" id="IPR011917">
    <property type="entry name" value="ABC_transpr_lipidA"/>
</dbReference>
<dbReference type="GO" id="GO:0005886">
    <property type="term" value="C:plasma membrane"/>
    <property type="evidence" value="ECO:0007669"/>
    <property type="project" value="UniProtKB-SubCell"/>
</dbReference>
<dbReference type="PROSITE" id="PS50929">
    <property type="entry name" value="ABC_TM1F"/>
    <property type="match status" value="1"/>
</dbReference>
<dbReference type="InterPro" id="IPR027417">
    <property type="entry name" value="P-loop_NTPase"/>
</dbReference>
<dbReference type="SMART" id="SM00382">
    <property type="entry name" value="AAA"/>
    <property type="match status" value="1"/>
</dbReference>
<dbReference type="InterPro" id="IPR003593">
    <property type="entry name" value="AAA+_ATPase"/>
</dbReference>
<dbReference type="SUPFAM" id="SSF52540">
    <property type="entry name" value="P-loop containing nucleoside triphosphate hydrolases"/>
    <property type="match status" value="1"/>
</dbReference>
<keyword evidence="7" id="KW-1278">Translocase</keyword>
<feature type="transmembrane region" description="Helical" evidence="11">
    <location>
        <begin position="257"/>
        <end position="284"/>
    </location>
</feature>
<evidence type="ECO:0000256" key="10">
    <source>
        <dbReference type="ARBA" id="ARBA00023136"/>
    </source>
</evidence>
<dbReference type="RefSeq" id="WP_187595737.1">
    <property type="nucleotide sequence ID" value="NZ_CP060714.1"/>
</dbReference>
<dbReference type="Pfam" id="PF00664">
    <property type="entry name" value="ABC_membrane"/>
    <property type="match status" value="1"/>
</dbReference>
<feature type="transmembrane region" description="Helical" evidence="11">
    <location>
        <begin position="38"/>
        <end position="57"/>
    </location>
</feature>
<dbReference type="FunFam" id="3.40.50.300:FF:000221">
    <property type="entry name" value="Multidrug ABC transporter ATP-binding protein"/>
    <property type="match status" value="1"/>
</dbReference>
<dbReference type="EMBL" id="CP060714">
    <property type="protein sequence ID" value="QNN55464.1"/>
    <property type="molecule type" value="Genomic_DNA"/>
</dbReference>
<dbReference type="InterPro" id="IPR039421">
    <property type="entry name" value="Type_1_exporter"/>
</dbReference>
<evidence type="ECO:0000256" key="2">
    <source>
        <dbReference type="ARBA" id="ARBA00022448"/>
    </source>
</evidence>
<dbReference type="KEGG" id="drg:H9K76_12370"/>
<feature type="transmembrane region" description="Helical" evidence="11">
    <location>
        <begin position="171"/>
        <end position="194"/>
    </location>
</feature>
<dbReference type="PROSITE" id="PS50893">
    <property type="entry name" value="ABC_TRANSPORTER_2"/>
    <property type="match status" value="1"/>
</dbReference>
<evidence type="ECO:0000313" key="14">
    <source>
        <dbReference type="EMBL" id="QNN55464.1"/>
    </source>
</evidence>
<keyword evidence="3" id="KW-1003">Cell membrane</keyword>